<comment type="caution">
    <text evidence="5">The sequence shown here is derived from an EMBL/GenBank/DDBJ whole genome shotgun (WGS) entry which is preliminary data.</text>
</comment>
<dbReference type="AlphaFoldDB" id="A0A8H7Q328"/>
<proteinExistence type="inferred from homology"/>
<dbReference type="Pfam" id="PF00743">
    <property type="entry name" value="FMO-like"/>
    <property type="match status" value="1"/>
</dbReference>
<dbReference type="SUPFAM" id="SSF51905">
    <property type="entry name" value="FAD/NAD(P)-binding domain"/>
    <property type="match status" value="1"/>
</dbReference>
<dbReference type="OrthoDB" id="74360at2759"/>
<evidence type="ECO:0008006" key="7">
    <source>
        <dbReference type="Google" id="ProtNLM"/>
    </source>
</evidence>
<dbReference type="InterPro" id="IPR051209">
    <property type="entry name" value="FAD-bind_Monooxygenase_sf"/>
</dbReference>
<gene>
    <name evidence="5" type="ORF">INT44_002022</name>
</gene>
<accession>A0A8H7Q328</accession>
<keyword evidence="4" id="KW-0560">Oxidoreductase</keyword>
<keyword evidence="6" id="KW-1185">Reference proteome</keyword>
<dbReference type="InterPro" id="IPR036188">
    <property type="entry name" value="FAD/NAD-bd_sf"/>
</dbReference>
<dbReference type="GO" id="GO:0050660">
    <property type="term" value="F:flavin adenine dinucleotide binding"/>
    <property type="evidence" value="ECO:0007669"/>
    <property type="project" value="InterPro"/>
</dbReference>
<dbReference type="InterPro" id="IPR020946">
    <property type="entry name" value="Flavin_mOase-like"/>
</dbReference>
<evidence type="ECO:0000256" key="3">
    <source>
        <dbReference type="ARBA" id="ARBA00022827"/>
    </source>
</evidence>
<evidence type="ECO:0000313" key="5">
    <source>
        <dbReference type="EMBL" id="KAG2185232.1"/>
    </source>
</evidence>
<sequence>MVSNTYQRKPTVGIIGSGFSGVCAAVQLKEKLGIKATIIEMEDDIGGTWNVNKYPGCACDVPSHLYSLSFSPNPNWSENYSSQPEIYAYFRSVGKKYDIYSQTRFKTRAVNATWLEDSQQWKVEVRAILKWDTQGNYEEGPSEYLYFDIIYGAIGPFGVPHFPELYDNFKGQVVHTAKWNISLEELTNKRVAVVGSGSSGIQVIPKIAPYAKSLVSYQRTPAWVMPRRQFKYSEWVKKLFTWFPIIMWLHRCSIYVLNELRIVGFVYYNVVGPIFKAVLSYHMGRVLKKRGRKDLIPKVIPKYSPGCKRITMSENYLETLAQDNVHVINEKIVQVDGNKLITSTGETHEVDVLVLATGYKVQEFLGHFDAYGKNGTSLKSLWRGEFPKTLHGMSAAGFPNCFFLLGPNTGLGHNSVVTMIEIQTQYTVKCIDYMIKNNIASLDVKEEVQEKWVKRLQKDLKQTVWAGQCDSWYMNSAGHITALWSGSVTSYWWKTRKPNMSSYNAVGYIDKKHSL</sequence>
<dbReference type="EMBL" id="JAEPRA010000005">
    <property type="protein sequence ID" value="KAG2185232.1"/>
    <property type="molecule type" value="Genomic_DNA"/>
</dbReference>
<reference evidence="5" key="1">
    <citation type="submission" date="2020-12" db="EMBL/GenBank/DDBJ databases">
        <title>Metabolic potential, ecology and presence of endohyphal bacteria is reflected in genomic diversity of Mucoromycotina.</title>
        <authorList>
            <person name="Muszewska A."/>
            <person name="Okrasinska A."/>
            <person name="Steczkiewicz K."/>
            <person name="Drgas O."/>
            <person name="Orlowska M."/>
            <person name="Perlinska-Lenart U."/>
            <person name="Aleksandrzak-Piekarczyk T."/>
            <person name="Szatraj K."/>
            <person name="Zielenkiewicz U."/>
            <person name="Pilsyk S."/>
            <person name="Malc E."/>
            <person name="Mieczkowski P."/>
            <person name="Kruszewska J.S."/>
            <person name="Biernat P."/>
            <person name="Pawlowska J."/>
        </authorList>
    </citation>
    <scope>NUCLEOTIDE SEQUENCE</scope>
    <source>
        <strain evidence="5">WA0000051536</strain>
    </source>
</reference>
<comment type="similarity">
    <text evidence="1">Belongs to the FAD-binding monooxygenase family.</text>
</comment>
<dbReference type="Gene3D" id="3.50.50.60">
    <property type="entry name" value="FAD/NAD(P)-binding domain"/>
    <property type="match status" value="3"/>
</dbReference>
<keyword evidence="3" id="KW-0274">FAD</keyword>
<dbReference type="GO" id="GO:0004499">
    <property type="term" value="F:N,N-dimethylaniline monooxygenase activity"/>
    <property type="evidence" value="ECO:0007669"/>
    <property type="project" value="InterPro"/>
</dbReference>
<dbReference type="PANTHER" id="PTHR42877:SF4">
    <property type="entry name" value="FAD_NAD(P)-BINDING DOMAIN-CONTAINING PROTEIN-RELATED"/>
    <property type="match status" value="1"/>
</dbReference>
<dbReference type="PANTHER" id="PTHR42877">
    <property type="entry name" value="L-ORNITHINE N(5)-MONOOXYGENASE-RELATED"/>
    <property type="match status" value="1"/>
</dbReference>
<evidence type="ECO:0000256" key="1">
    <source>
        <dbReference type="ARBA" id="ARBA00010139"/>
    </source>
</evidence>
<keyword evidence="2" id="KW-0285">Flavoprotein</keyword>
<evidence type="ECO:0000256" key="2">
    <source>
        <dbReference type="ARBA" id="ARBA00022630"/>
    </source>
</evidence>
<organism evidence="5 6">
    <name type="scientific">Umbelopsis vinacea</name>
    <dbReference type="NCBI Taxonomy" id="44442"/>
    <lineage>
        <taxon>Eukaryota</taxon>
        <taxon>Fungi</taxon>
        <taxon>Fungi incertae sedis</taxon>
        <taxon>Mucoromycota</taxon>
        <taxon>Mucoromycotina</taxon>
        <taxon>Umbelopsidomycetes</taxon>
        <taxon>Umbelopsidales</taxon>
        <taxon>Umbelopsidaceae</taxon>
        <taxon>Umbelopsis</taxon>
    </lineage>
</organism>
<name>A0A8H7Q328_9FUNG</name>
<dbReference type="GO" id="GO:0050661">
    <property type="term" value="F:NADP binding"/>
    <property type="evidence" value="ECO:0007669"/>
    <property type="project" value="InterPro"/>
</dbReference>
<evidence type="ECO:0000256" key="4">
    <source>
        <dbReference type="ARBA" id="ARBA00023002"/>
    </source>
</evidence>
<dbReference type="Proteomes" id="UP000612746">
    <property type="component" value="Unassembled WGS sequence"/>
</dbReference>
<protein>
    <recommendedName>
        <fullName evidence="7">Flavin-containing monooxygenase</fullName>
    </recommendedName>
</protein>
<evidence type="ECO:0000313" key="6">
    <source>
        <dbReference type="Proteomes" id="UP000612746"/>
    </source>
</evidence>